<feature type="region of interest" description="Disordered" evidence="15">
    <location>
        <begin position="19"/>
        <end position="40"/>
    </location>
</feature>
<keyword evidence="12" id="KW-0443">Lipid metabolism</keyword>
<keyword evidence="5 16" id="KW-0812">Transmembrane</keyword>
<evidence type="ECO:0000256" key="14">
    <source>
        <dbReference type="ARBA" id="ARBA00023160"/>
    </source>
</evidence>
<feature type="transmembrane region" description="Helical" evidence="16">
    <location>
        <begin position="152"/>
        <end position="169"/>
    </location>
</feature>
<keyword evidence="9" id="KW-0862">Zinc</keyword>
<keyword evidence="14" id="KW-0275">Fatty acid biosynthesis</keyword>
<feature type="transmembrane region" description="Helical" evidence="16">
    <location>
        <begin position="380"/>
        <end position="398"/>
    </location>
</feature>
<feature type="transmembrane region" description="Helical" evidence="16">
    <location>
        <begin position="410"/>
        <end position="428"/>
    </location>
</feature>
<keyword evidence="11" id="KW-0560">Oxidoreductase</keyword>
<dbReference type="EMBL" id="CACTIH010000014">
    <property type="protein sequence ID" value="CAA2934428.1"/>
    <property type="molecule type" value="Genomic_DNA"/>
</dbReference>
<evidence type="ECO:0000313" key="19">
    <source>
        <dbReference type="Proteomes" id="UP000594638"/>
    </source>
</evidence>
<feature type="compositionally biased region" description="Basic residues" evidence="15">
    <location>
        <begin position="59"/>
        <end position="68"/>
    </location>
</feature>
<dbReference type="GO" id="GO:0005789">
    <property type="term" value="C:endoplasmic reticulum membrane"/>
    <property type="evidence" value="ECO:0007669"/>
    <property type="project" value="UniProtKB-SubCell"/>
</dbReference>
<evidence type="ECO:0000256" key="12">
    <source>
        <dbReference type="ARBA" id="ARBA00023098"/>
    </source>
</evidence>
<keyword evidence="13 16" id="KW-0472">Membrane</keyword>
<reference evidence="18 19" key="1">
    <citation type="submission" date="2019-12" db="EMBL/GenBank/DDBJ databases">
        <authorList>
            <person name="Alioto T."/>
            <person name="Alioto T."/>
            <person name="Gomez Garrido J."/>
        </authorList>
    </citation>
    <scope>NUCLEOTIDE SEQUENCE [LARGE SCALE GENOMIC DNA]</scope>
</reference>
<evidence type="ECO:0000256" key="6">
    <source>
        <dbReference type="ARBA" id="ARBA00022723"/>
    </source>
</evidence>
<comment type="similarity">
    <text evidence="3">Belongs to the sterol desaturase family.</text>
</comment>
<keyword evidence="6" id="KW-0479">Metal-binding</keyword>
<dbReference type="InterPro" id="IPR014430">
    <property type="entry name" value="Scs7"/>
</dbReference>
<evidence type="ECO:0000256" key="1">
    <source>
        <dbReference type="ARBA" id="ARBA00001947"/>
    </source>
</evidence>
<evidence type="ECO:0000256" key="8">
    <source>
        <dbReference type="ARBA" id="ARBA00022832"/>
    </source>
</evidence>
<evidence type="ECO:0000256" key="4">
    <source>
        <dbReference type="ARBA" id="ARBA00022516"/>
    </source>
</evidence>
<comment type="caution">
    <text evidence="18">The sequence shown here is derived from an EMBL/GenBank/DDBJ whole genome shotgun (WGS) entry which is preliminary data.</text>
</comment>
<keyword evidence="7" id="KW-0256">Endoplasmic reticulum</keyword>
<comment type="subcellular location">
    <subcellularLocation>
        <location evidence="2">Endoplasmic reticulum membrane</location>
        <topology evidence="2">Multi-pass membrane protein</topology>
    </subcellularLocation>
</comment>
<evidence type="ECO:0000256" key="10">
    <source>
        <dbReference type="ARBA" id="ARBA00022989"/>
    </source>
</evidence>
<comment type="cofactor">
    <cofactor evidence="1">
        <name>Zn(2+)</name>
        <dbReference type="ChEBI" id="CHEBI:29105"/>
    </cofactor>
</comment>
<evidence type="ECO:0000256" key="5">
    <source>
        <dbReference type="ARBA" id="ARBA00022692"/>
    </source>
</evidence>
<dbReference type="Gramene" id="OE9A019751T1">
    <property type="protein sequence ID" value="OE9A019751C1"/>
    <property type="gene ID" value="OE9A019751"/>
</dbReference>
<proteinExistence type="inferred from homology"/>
<dbReference type="AlphaFoldDB" id="A0A8S0PAU5"/>
<keyword evidence="10 16" id="KW-1133">Transmembrane helix</keyword>
<gene>
    <name evidence="18" type="ORF">OLEA9_A019751</name>
</gene>
<dbReference type="InterPro" id="IPR006694">
    <property type="entry name" value="Fatty_acid_hydroxylase"/>
</dbReference>
<dbReference type="PANTHER" id="PTHR12863">
    <property type="entry name" value="FATTY ACID HYDROXYLASE"/>
    <property type="match status" value="1"/>
</dbReference>
<accession>A0A8S0PAU5</accession>
<evidence type="ECO:0000256" key="11">
    <source>
        <dbReference type="ARBA" id="ARBA00023002"/>
    </source>
</evidence>
<dbReference type="OrthoDB" id="690172at2759"/>
<dbReference type="Pfam" id="PF04116">
    <property type="entry name" value="FA_hydroxylase"/>
    <property type="match status" value="1"/>
</dbReference>
<feature type="transmembrane region" description="Helical" evidence="16">
    <location>
        <begin position="128"/>
        <end position="146"/>
    </location>
</feature>
<dbReference type="Proteomes" id="UP000594638">
    <property type="component" value="Unassembled WGS sequence"/>
</dbReference>
<feature type="transmembrane region" description="Helical" evidence="16">
    <location>
        <begin position="487"/>
        <end position="504"/>
    </location>
</feature>
<evidence type="ECO:0000256" key="15">
    <source>
        <dbReference type="SAM" id="MobiDB-lite"/>
    </source>
</evidence>
<keyword evidence="4" id="KW-0444">Lipid biosynthesis</keyword>
<keyword evidence="19" id="KW-1185">Reference proteome</keyword>
<feature type="region of interest" description="Disordered" evidence="15">
    <location>
        <begin position="53"/>
        <end position="81"/>
    </location>
</feature>
<evidence type="ECO:0000313" key="18">
    <source>
        <dbReference type="EMBL" id="CAA2934428.1"/>
    </source>
</evidence>
<evidence type="ECO:0000256" key="16">
    <source>
        <dbReference type="SAM" id="Phobius"/>
    </source>
</evidence>
<evidence type="ECO:0000256" key="9">
    <source>
        <dbReference type="ARBA" id="ARBA00022833"/>
    </source>
</evidence>
<feature type="transmembrane region" description="Helical" evidence="16">
    <location>
        <begin position="463"/>
        <end position="481"/>
    </location>
</feature>
<dbReference type="GO" id="GO:0005506">
    <property type="term" value="F:iron ion binding"/>
    <property type="evidence" value="ECO:0007669"/>
    <property type="project" value="InterPro"/>
</dbReference>
<feature type="domain" description="Fatty acid hydroxylase" evidence="17">
    <location>
        <begin position="415"/>
        <end position="553"/>
    </location>
</feature>
<evidence type="ECO:0000256" key="2">
    <source>
        <dbReference type="ARBA" id="ARBA00004477"/>
    </source>
</evidence>
<evidence type="ECO:0000256" key="3">
    <source>
        <dbReference type="ARBA" id="ARBA00009324"/>
    </source>
</evidence>
<dbReference type="GO" id="GO:0080132">
    <property type="term" value="F:fatty acid 2-hydroxylase activity"/>
    <property type="evidence" value="ECO:0007669"/>
    <property type="project" value="InterPro"/>
</dbReference>
<evidence type="ECO:0000259" key="17">
    <source>
        <dbReference type="Pfam" id="PF04116"/>
    </source>
</evidence>
<evidence type="ECO:0000256" key="7">
    <source>
        <dbReference type="ARBA" id="ARBA00022824"/>
    </source>
</evidence>
<dbReference type="GO" id="GO:0006633">
    <property type="term" value="P:fatty acid biosynthetic process"/>
    <property type="evidence" value="ECO:0007669"/>
    <property type="project" value="UniProtKB-KW"/>
</dbReference>
<protein>
    <submittedName>
        <fullName evidence="18">Dihydroceramide fatty acyl 2-hydroxylase FAH1</fullName>
    </submittedName>
</protein>
<evidence type="ECO:0000256" key="13">
    <source>
        <dbReference type="ARBA" id="ARBA00023136"/>
    </source>
</evidence>
<organism evidence="18 19">
    <name type="scientific">Olea europaea subsp. europaea</name>
    <dbReference type="NCBI Taxonomy" id="158383"/>
    <lineage>
        <taxon>Eukaryota</taxon>
        <taxon>Viridiplantae</taxon>
        <taxon>Streptophyta</taxon>
        <taxon>Embryophyta</taxon>
        <taxon>Tracheophyta</taxon>
        <taxon>Spermatophyta</taxon>
        <taxon>Magnoliopsida</taxon>
        <taxon>eudicotyledons</taxon>
        <taxon>Gunneridae</taxon>
        <taxon>Pentapetalae</taxon>
        <taxon>asterids</taxon>
        <taxon>lamiids</taxon>
        <taxon>Lamiales</taxon>
        <taxon>Oleaceae</taxon>
        <taxon>Oleeae</taxon>
        <taxon>Olea</taxon>
    </lineage>
</organism>
<keyword evidence="8" id="KW-0276">Fatty acid metabolism</keyword>
<sequence>MPFPWKKAKNSRISQLMNDHVQKQQNSKKKPGGSPLMVETGFPTSLVDFAIKNGDKLKKPSKKNRAKPPKIPPENENNDPVILQSSSILPSPSFTPSSSRCSLSSSSPLLSETRKFDEASVGANVSGVGRRVVVAVVKIILVLVLALGTKKFVVGITISAFLLIFLEYVDKYTCRMLKPFSDAQKGLRLIVQRVFRFKEDNSDQKNKDSFDPDCSDFENCESKMSFQESRVIEPECGEEIPREKEIMDEHICKGKLRYEQIEKVVNEEEESICEVLELKRRMSRKDKLKSKMKKLVPKKLRSSKKEENNYRSSKIYSFTCEEDESAKMVNQAFTVDLNKPLVFQVGHLGEAYEEWVHQPIVSKETPRFFTNDVIEFLTRTAWWVIPLIWLPVVCWSVFTSAKIGLSPYQLAATVIGGIFMWTFMEYSLHRFLFHIKTKSYWANTLHYLIHGCHHKHPMDGLRLVFPPAATLILLVPFWNLIKLLAPASYAPAVFGGGLLGYVMYDCTHYYLHHGKPLKGVSHDVKRYHMNHHFKIQNKGFGITSTFWDRVLGTLPPHSSEKTG</sequence>
<dbReference type="PANTHER" id="PTHR12863:SF11">
    <property type="entry name" value="DIHYDROCERAMIDE FATTY ACYL 2-HYDROXYLASE FAH2-LIKE"/>
    <property type="match status" value="1"/>
</dbReference>
<name>A0A8S0PAU5_OLEEU</name>